<proteinExistence type="predicted"/>
<dbReference type="EMBL" id="MSCW01000007">
    <property type="protein sequence ID" value="ONF43101.1"/>
    <property type="molecule type" value="Genomic_DNA"/>
</dbReference>
<dbReference type="Gene3D" id="3.40.50.150">
    <property type="entry name" value="Vaccinia Virus protein VP39"/>
    <property type="match status" value="1"/>
</dbReference>
<dbReference type="NCBIfam" id="NF033788">
    <property type="entry name" value="HTH_metalloreg"/>
    <property type="match status" value="1"/>
</dbReference>
<dbReference type="RefSeq" id="WP_076724579.1">
    <property type="nucleotide sequence ID" value="NZ_JABWTC010000022.1"/>
</dbReference>
<dbReference type="InterPro" id="IPR001845">
    <property type="entry name" value="HTH_ArsR_DNA-bd_dom"/>
</dbReference>
<protein>
    <submittedName>
        <fullName evidence="2">ArsR family transcriptional regulator</fullName>
    </submittedName>
</protein>
<dbReference type="CDD" id="cd02440">
    <property type="entry name" value="AdoMet_MTases"/>
    <property type="match status" value="1"/>
</dbReference>
<name>A0A1V2DRX9_9GAMM</name>
<dbReference type="Proteomes" id="UP000189339">
    <property type="component" value="Unassembled WGS sequence"/>
</dbReference>
<dbReference type="InterPro" id="IPR011991">
    <property type="entry name" value="ArsR-like_HTH"/>
</dbReference>
<dbReference type="SUPFAM" id="SSF46785">
    <property type="entry name" value="Winged helix' DNA-binding domain"/>
    <property type="match status" value="1"/>
</dbReference>
<dbReference type="PRINTS" id="PR00778">
    <property type="entry name" value="HTHARSR"/>
</dbReference>
<dbReference type="InterPro" id="IPR036390">
    <property type="entry name" value="WH_DNA-bd_sf"/>
</dbReference>
<evidence type="ECO:0000259" key="1">
    <source>
        <dbReference type="PROSITE" id="PS50987"/>
    </source>
</evidence>
<dbReference type="Gene3D" id="1.10.10.10">
    <property type="entry name" value="Winged helix-like DNA-binding domain superfamily/Winged helix DNA-binding domain"/>
    <property type="match status" value="1"/>
</dbReference>
<dbReference type="GO" id="GO:0003700">
    <property type="term" value="F:DNA-binding transcription factor activity"/>
    <property type="evidence" value="ECO:0007669"/>
    <property type="project" value="InterPro"/>
</dbReference>
<dbReference type="AlphaFoldDB" id="A0A1V2DRX9"/>
<dbReference type="Pfam" id="PF01022">
    <property type="entry name" value="HTH_5"/>
    <property type="match status" value="1"/>
</dbReference>
<keyword evidence="3" id="KW-1185">Reference proteome</keyword>
<dbReference type="PROSITE" id="PS50987">
    <property type="entry name" value="HTH_ARSR_2"/>
    <property type="match status" value="1"/>
</dbReference>
<dbReference type="InterPro" id="IPR029063">
    <property type="entry name" value="SAM-dependent_MTases_sf"/>
</dbReference>
<organism evidence="2 3">
    <name type="scientific">Marinobacter lutaoensis</name>
    <dbReference type="NCBI Taxonomy" id="135739"/>
    <lineage>
        <taxon>Bacteria</taxon>
        <taxon>Pseudomonadati</taxon>
        <taxon>Pseudomonadota</taxon>
        <taxon>Gammaproteobacteria</taxon>
        <taxon>Pseudomonadales</taxon>
        <taxon>Marinobacteraceae</taxon>
        <taxon>Marinobacter</taxon>
    </lineage>
</organism>
<dbReference type="CDD" id="cd00090">
    <property type="entry name" value="HTH_ARSR"/>
    <property type="match status" value="1"/>
</dbReference>
<evidence type="ECO:0000313" key="2">
    <source>
        <dbReference type="EMBL" id="ONF43101.1"/>
    </source>
</evidence>
<evidence type="ECO:0000313" key="3">
    <source>
        <dbReference type="Proteomes" id="UP000189339"/>
    </source>
</evidence>
<sequence length="333" mass="37611">MTAMNAHANDLATADALAPIFKASGDPLRLEILRVLRRDTFGVLELSQMFDMRQSGMSHHLKVMHKAGLLEPQREGNAIFYRRPLHLDSDTLTDQTIRQIFETVDRLPLARHLQDKIDAIRRQRAEQSQAFFARHAEQFREQQELIAAFELYAEPTAELIRRRAERQPWQSALEIGPGEGGFLPVLSELFEQVVALDNSRDMLAKATRTCIEARLDNVDLIEGVTDTLLARGDAFDLVVANMVLHHVPSPADIFLDAAALMNNGGCFVVSDLCSHDQNWVKENCGDLWLGFEPEELTRWAAEADLVAGERLFIGLRNGFQIQVREFWKAPMPA</sequence>
<comment type="caution">
    <text evidence="2">The sequence shown here is derived from an EMBL/GenBank/DDBJ whole genome shotgun (WGS) entry which is preliminary data.</text>
</comment>
<dbReference type="Pfam" id="PF13489">
    <property type="entry name" value="Methyltransf_23"/>
    <property type="match status" value="1"/>
</dbReference>
<dbReference type="PANTHER" id="PTHR43861">
    <property type="entry name" value="TRANS-ACONITATE 2-METHYLTRANSFERASE-RELATED"/>
    <property type="match status" value="1"/>
</dbReference>
<dbReference type="InterPro" id="IPR036388">
    <property type="entry name" value="WH-like_DNA-bd_sf"/>
</dbReference>
<dbReference type="SMART" id="SM00418">
    <property type="entry name" value="HTH_ARSR"/>
    <property type="match status" value="1"/>
</dbReference>
<dbReference type="SUPFAM" id="SSF53335">
    <property type="entry name" value="S-adenosyl-L-methionine-dependent methyltransferases"/>
    <property type="match status" value="1"/>
</dbReference>
<dbReference type="STRING" id="135739.BTO32_10410"/>
<accession>A0A1V2DRX9</accession>
<gene>
    <name evidence="2" type="ORF">BTO32_10410</name>
</gene>
<dbReference type="OrthoDB" id="5297460at2"/>
<feature type="domain" description="HTH arsR-type" evidence="1">
    <location>
        <begin position="9"/>
        <end position="104"/>
    </location>
</feature>
<reference evidence="2 3" key="1">
    <citation type="submission" date="2016-12" db="EMBL/GenBank/DDBJ databases">
        <title>Marinobacter lutaoensis whole genome sequencing.</title>
        <authorList>
            <person name="Verma A."/>
            <person name="Krishnamurthi S."/>
        </authorList>
    </citation>
    <scope>NUCLEOTIDE SEQUENCE [LARGE SCALE GENOMIC DNA]</scope>
    <source>
        <strain evidence="2 3">T5054</strain>
    </source>
</reference>